<name>A0ABR4P1B4_9HELO</name>
<dbReference type="SMART" id="SM00822">
    <property type="entry name" value="PKS_KR"/>
    <property type="match status" value="1"/>
</dbReference>
<sequence length="874" mass="97062">MDSQFLSWDTPVVQSTTKINNDGEFLSWDRLVSVKKEQADDGDEVPKASFLSWDAPTPKSIRMKEFGSGKGNRYDRVNPNELIDLHPVHELLGSRIAHSHDREILWLNTLETKNVPWLAEHVFLDQILFPVSGYIAMVVEAANEMSDEISPSYILRDVSVTSALLLDQTLDLQLQTKLQPIENTAETGSLYNFQIMSSFDGSNWTERCVGRVSAHEIKVLNSTPNPDQEDSLVRYISREYWYDIVADSGLKYGSKFQNLDEITTSVTDLRADASSSAFVSQAKYILHPITIEQSFQILMVARSQGQGRKTRNISVPSYIDTLVITGASGKLRIGGKATETRLNGFAGDVSMVTNEGQPVLIIRGCRMSIVPINKQKVERKVFSTTEWSTVRLGATTDRAKKVTLLLPSGSCPLSIAIKACLQQNEIRFDTYSLEDSFPLGQDVISLLDLGAPYIYSFTEARFQNFVKKISGFKGRMIWVTPSAQIICKNPNTSMIIGLVRTLRLELRKDITTIEIDKEELNTAKQIVQIYKNLGNRTKSKDLDPDYEYAIYDGEVKTPRLHWTTTEEELAYSNNKSSANSNDNDSSMVPISFRSDACYLLVGGLGGLGREISRWMVENGARNILYLSRSAKEGPDTTPFFDELRGQDCSISIFAGSVNNLEDVEAAVRQATKPIAGVMQMSAVMRDKFLSQMTFSDWKTCVDPKVEGTWNLHHALSASSLDFFLLFSSICGITGQWGQANYNSANSFLDAFVKYRHGNGLAASVIDIGFMGGVGMAAENAALVSNLKKSGYHFLSEPELIDALSISITHSRPGDKKSQFALGITTTKPITDSSCRPAWKKDARMLEAHQFITPEVPHLGEVASLLDEALKNSSD</sequence>
<dbReference type="SUPFAM" id="SSF51735">
    <property type="entry name" value="NAD(P)-binding Rossmann-fold domains"/>
    <property type="match status" value="1"/>
</dbReference>
<dbReference type="InterPro" id="IPR042104">
    <property type="entry name" value="PKS_dehydratase_sf"/>
</dbReference>
<dbReference type="PROSITE" id="PS52019">
    <property type="entry name" value="PKS_MFAS_DH"/>
    <property type="match status" value="1"/>
</dbReference>
<gene>
    <name evidence="6" type="ORF">PVAG01_11083</name>
</gene>
<dbReference type="Pfam" id="PF14765">
    <property type="entry name" value="PS-DH"/>
    <property type="match status" value="1"/>
</dbReference>
<evidence type="ECO:0000313" key="7">
    <source>
        <dbReference type="Proteomes" id="UP001629113"/>
    </source>
</evidence>
<feature type="domain" description="PKS/mFAS DH" evidence="5">
    <location>
        <begin position="89"/>
        <end position="376"/>
    </location>
</feature>
<keyword evidence="3" id="KW-0511">Multifunctional enzyme</keyword>
<dbReference type="PANTHER" id="PTHR43775:SF49">
    <property type="entry name" value="SYNTHASE, PUTATIVE (JCVI)-RELATED"/>
    <property type="match status" value="1"/>
</dbReference>
<dbReference type="Proteomes" id="UP001629113">
    <property type="component" value="Unassembled WGS sequence"/>
</dbReference>
<accession>A0ABR4P1B4</accession>
<dbReference type="EMBL" id="JBFCZG010000011">
    <property type="protein sequence ID" value="KAL3417083.1"/>
    <property type="molecule type" value="Genomic_DNA"/>
</dbReference>
<dbReference type="InterPro" id="IPR049552">
    <property type="entry name" value="PKS_DH_N"/>
</dbReference>
<dbReference type="PANTHER" id="PTHR43775">
    <property type="entry name" value="FATTY ACID SYNTHASE"/>
    <property type="match status" value="1"/>
</dbReference>
<evidence type="ECO:0000256" key="2">
    <source>
        <dbReference type="ARBA" id="ARBA00022679"/>
    </source>
</evidence>
<organism evidence="6 7">
    <name type="scientific">Phlyctema vagabunda</name>
    <dbReference type="NCBI Taxonomy" id="108571"/>
    <lineage>
        <taxon>Eukaryota</taxon>
        <taxon>Fungi</taxon>
        <taxon>Dikarya</taxon>
        <taxon>Ascomycota</taxon>
        <taxon>Pezizomycotina</taxon>
        <taxon>Leotiomycetes</taxon>
        <taxon>Helotiales</taxon>
        <taxon>Dermateaceae</taxon>
        <taxon>Phlyctema</taxon>
    </lineage>
</organism>
<dbReference type="InterPro" id="IPR049551">
    <property type="entry name" value="PKS_DH_C"/>
</dbReference>
<protein>
    <submittedName>
        <fullName evidence="6">Polyketide synthase</fullName>
    </submittedName>
</protein>
<evidence type="ECO:0000256" key="1">
    <source>
        <dbReference type="ARBA" id="ARBA00022603"/>
    </source>
</evidence>
<dbReference type="Pfam" id="PF08659">
    <property type="entry name" value="KR"/>
    <property type="match status" value="1"/>
</dbReference>
<keyword evidence="7" id="KW-1185">Reference proteome</keyword>
<proteinExistence type="predicted"/>
<dbReference type="InterPro" id="IPR036291">
    <property type="entry name" value="NAD(P)-bd_dom_sf"/>
</dbReference>
<dbReference type="Pfam" id="PF21089">
    <property type="entry name" value="PKS_DH_N"/>
    <property type="match status" value="1"/>
</dbReference>
<evidence type="ECO:0000259" key="5">
    <source>
        <dbReference type="PROSITE" id="PS52019"/>
    </source>
</evidence>
<evidence type="ECO:0000256" key="4">
    <source>
        <dbReference type="PROSITE-ProRule" id="PRU01363"/>
    </source>
</evidence>
<reference evidence="6 7" key="1">
    <citation type="submission" date="2024-06" db="EMBL/GenBank/DDBJ databases">
        <title>Complete genome of Phlyctema vagabunda strain 19-DSS-EL-015.</title>
        <authorList>
            <person name="Fiorenzani C."/>
        </authorList>
    </citation>
    <scope>NUCLEOTIDE SEQUENCE [LARGE SCALE GENOMIC DNA]</scope>
    <source>
        <strain evidence="6 7">19-DSS-EL-015</strain>
    </source>
</reference>
<keyword evidence="2" id="KW-0808">Transferase</keyword>
<dbReference type="InterPro" id="IPR020807">
    <property type="entry name" value="PKS_DH"/>
</dbReference>
<dbReference type="SMART" id="SM00826">
    <property type="entry name" value="PKS_DH"/>
    <property type="match status" value="1"/>
</dbReference>
<comment type="caution">
    <text evidence="4">Lacks conserved residue(s) required for the propagation of feature annotation.</text>
</comment>
<feature type="region of interest" description="C-terminal hotdog fold" evidence="4">
    <location>
        <begin position="233"/>
        <end position="376"/>
    </location>
</feature>
<dbReference type="InterPro" id="IPR013968">
    <property type="entry name" value="PKS_KR"/>
</dbReference>
<evidence type="ECO:0000256" key="3">
    <source>
        <dbReference type="ARBA" id="ARBA00023268"/>
    </source>
</evidence>
<dbReference type="Gene3D" id="3.40.50.720">
    <property type="entry name" value="NAD(P)-binding Rossmann-like Domain"/>
    <property type="match status" value="1"/>
</dbReference>
<feature type="region of interest" description="N-terminal hotdog fold" evidence="4">
    <location>
        <begin position="89"/>
        <end position="219"/>
    </location>
</feature>
<keyword evidence="1" id="KW-0489">Methyltransferase</keyword>
<dbReference type="InterPro" id="IPR049900">
    <property type="entry name" value="PKS_mFAS_DH"/>
</dbReference>
<comment type="caution">
    <text evidence="6">The sequence shown here is derived from an EMBL/GenBank/DDBJ whole genome shotgun (WGS) entry which is preliminary data.</text>
</comment>
<dbReference type="InterPro" id="IPR050091">
    <property type="entry name" value="PKS_NRPS_Biosynth_Enz"/>
</dbReference>
<dbReference type="Gene3D" id="3.10.129.110">
    <property type="entry name" value="Polyketide synthase dehydratase"/>
    <property type="match status" value="1"/>
</dbReference>
<dbReference type="InterPro" id="IPR057326">
    <property type="entry name" value="KR_dom"/>
</dbReference>
<evidence type="ECO:0000313" key="6">
    <source>
        <dbReference type="EMBL" id="KAL3417083.1"/>
    </source>
</evidence>